<feature type="compositionally biased region" description="Basic and acidic residues" evidence="1">
    <location>
        <begin position="18"/>
        <end position="28"/>
    </location>
</feature>
<reference evidence="2" key="3">
    <citation type="submission" date="2020-06" db="EMBL/GenBank/DDBJ databases">
        <title>Helianthus annuus Genome sequencing and assembly Release 2.</title>
        <authorList>
            <person name="Gouzy J."/>
            <person name="Langlade N."/>
            <person name="Munos S."/>
        </authorList>
    </citation>
    <scope>NUCLEOTIDE SEQUENCE</scope>
    <source>
        <tissue evidence="2">Leaves</tissue>
    </source>
</reference>
<accession>A0A251TH52</accession>
<dbReference type="InParanoid" id="A0A251TH52"/>
<evidence type="ECO:0000313" key="3">
    <source>
        <dbReference type="EMBL" id="OTG10440.1"/>
    </source>
</evidence>
<evidence type="ECO:0000313" key="2">
    <source>
        <dbReference type="EMBL" id="KAF5785374.1"/>
    </source>
</evidence>
<name>A0A251TH52_HELAN</name>
<dbReference type="EMBL" id="MNCJ02000325">
    <property type="protein sequence ID" value="KAF5785374.1"/>
    <property type="molecule type" value="Genomic_DNA"/>
</dbReference>
<reference evidence="2 4" key="1">
    <citation type="journal article" date="2017" name="Nature">
        <title>The sunflower genome provides insights into oil metabolism, flowering and Asterid evolution.</title>
        <authorList>
            <person name="Badouin H."/>
            <person name="Gouzy J."/>
            <person name="Grassa C.J."/>
            <person name="Murat F."/>
            <person name="Staton S.E."/>
            <person name="Cottret L."/>
            <person name="Lelandais-Briere C."/>
            <person name="Owens G.L."/>
            <person name="Carrere S."/>
            <person name="Mayjonade B."/>
            <person name="Legrand L."/>
            <person name="Gill N."/>
            <person name="Kane N.C."/>
            <person name="Bowers J.E."/>
            <person name="Hubner S."/>
            <person name="Bellec A."/>
            <person name="Berard A."/>
            <person name="Berges H."/>
            <person name="Blanchet N."/>
            <person name="Boniface M.C."/>
            <person name="Brunel D."/>
            <person name="Catrice O."/>
            <person name="Chaidir N."/>
            <person name="Claudel C."/>
            <person name="Donnadieu C."/>
            <person name="Faraut T."/>
            <person name="Fievet G."/>
            <person name="Helmstetter N."/>
            <person name="King M."/>
            <person name="Knapp S.J."/>
            <person name="Lai Z."/>
            <person name="Le Paslier M.C."/>
            <person name="Lippi Y."/>
            <person name="Lorenzon L."/>
            <person name="Mandel J.R."/>
            <person name="Marage G."/>
            <person name="Marchand G."/>
            <person name="Marquand E."/>
            <person name="Bret-Mestries E."/>
            <person name="Morien E."/>
            <person name="Nambeesan S."/>
            <person name="Nguyen T."/>
            <person name="Pegot-Espagnet P."/>
            <person name="Pouilly N."/>
            <person name="Raftis F."/>
            <person name="Sallet E."/>
            <person name="Schiex T."/>
            <person name="Thomas J."/>
            <person name="Vandecasteele C."/>
            <person name="Vares D."/>
            <person name="Vear F."/>
            <person name="Vautrin S."/>
            <person name="Crespi M."/>
            <person name="Mangin B."/>
            <person name="Burke J.M."/>
            <person name="Salse J."/>
            <person name="Munos S."/>
            <person name="Vincourt P."/>
            <person name="Rieseberg L.H."/>
            <person name="Langlade N.B."/>
        </authorList>
    </citation>
    <scope>NUCLEOTIDE SEQUENCE [LARGE SCALE GENOMIC DNA]</scope>
    <source>
        <strain evidence="4">cv. SF193</strain>
        <tissue evidence="2">Leaves</tissue>
    </source>
</reference>
<feature type="region of interest" description="Disordered" evidence="1">
    <location>
        <begin position="1"/>
        <end position="32"/>
    </location>
</feature>
<dbReference type="Gramene" id="mRNA:HanXRQr2_Chr10g0427921">
    <property type="protein sequence ID" value="mRNA:HanXRQr2_Chr10g0427921"/>
    <property type="gene ID" value="HanXRQr2_Chr10g0427921"/>
</dbReference>
<reference evidence="3" key="2">
    <citation type="submission" date="2017-02" db="EMBL/GenBank/DDBJ databases">
        <title>Sunflower complete genome.</title>
        <authorList>
            <person name="Langlade N."/>
            <person name="Munos S."/>
        </authorList>
    </citation>
    <scope>NUCLEOTIDE SEQUENCE [LARGE SCALE GENOMIC DNA]</scope>
    <source>
        <tissue evidence="3">Leaves</tissue>
    </source>
</reference>
<protein>
    <submittedName>
        <fullName evidence="3">Uncharacterized protein</fullName>
    </submittedName>
</protein>
<evidence type="ECO:0000256" key="1">
    <source>
        <dbReference type="SAM" id="MobiDB-lite"/>
    </source>
</evidence>
<dbReference type="Proteomes" id="UP000215914">
    <property type="component" value="Chromosome 10"/>
</dbReference>
<dbReference type="AlphaFoldDB" id="A0A251TH52"/>
<dbReference type="EMBL" id="CM007899">
    <property type="protein sequence ID" value="OTG10440.1"/>
    <property type="molecule type" value="Genomic_DNA"/>
</dbReference>
<keyword evidence="4" id="KW-1185">Reference proteome</keyword>
<proteinExistence type="predicted"/>
<sequence length="66" mass="7222">MSLRPPLSWRSNMNSGDKNQERERERATKIGAAPPLTAMAVEAAVGVCDGDGISWLDPTCFPMMTR</sequence>
<gene>
    <name evidence="3" type="ORF">HannXRQ_Chr10g0287601</name>
    <name evidence="2" type="ORF">HanXRQr2_Chr10g0427921</name>
</gene>
<evidence type="ECO:0000313" key="4">
    <source>
        <dbReference type="Proteomes" id="UP000215914"/>
    </source>
</evidence>
<organism evidence="3 4">
    <name type="scientific">Helianthus annuus</name>
    <name type="common">Common sunflower</name>
    <dbReference type="NCBI Taxonomy" id="4232"/>
    <lineage>
        <taxon>Eukaryota</taxon>
        <taxon>Viridiplantae</taxon>
        <taxon>Streptophyta</taxon>
        <taxon>Embryophyta</taxon>
        <taxon>Tracheophyta</taxon>
        <taxon>Spermatophyta</taxon>
        <taxon>Magnoliopsida</taxon>
        <taxon>eudicotyledons</taxon>
        <taxon>Gunneridae</taxon>
        <taxon>Pentapetalae</taxon>
        <taxon>asterids</taxon>
        <taxon>campanulids</taxon>
        <taxon>Asterales</taxon>
        <taxon>Asteraceae</taxon>
        <taxon>Asteroideae</taxon>
        <taxon>Heliantheae alliance</taxon>
        <taxon>Heliantheae</taxon>
        <taxon>Helianthus</taxon>
    </lineage>
</organism>